<dbReference type="PANTHER" id="PTHR43525:SF1">
    <property type="entry name" value="PROTEIN MALY"/>
    <property type="match status" value="1"/>
</dbReference>
<dbReference type="InterPro" id="IPR015424">
    <property type="entry name" value="PyrdxlP-dep_Trfase"/>
</dbReference>
<dbReference type="GO" id="GO:0008483">
    <property type="term" value="F:transaminase activity"/>
    <property type="evidence" value="ECO:0007669"/>
    <property type="project" value="UniProtKB-KW"/>
</dbReference>
<dbReference type="GO" id="GO:0047804">
    <property type="term" value="F:cysteine-S-conjugate beta-lyase activity"/>
    <property type="evidence" value="ECO:0007669"/>
    <property type="project" value="UniProtKB-EC"/>
</dbReference>
<sequence>MSEFDQVINRRGTSSVKWDMHPGDDLLHLWVADTDFPPPPAVREALQKRLEHGIFGYTMVGEEVRAAVMQWTNTRYHWEIQKEWLLFSPGVVPSLSFAVQAYTQPDDKVLIQAPVYAPFFDIVRRNGRELVVNELLVRDGRYEMDFAALERQLQDGVKLFILCSPHNPVGRVWTKEELLRLGNLCEQYDVLIMSDDIHADIIFSGHTHTPLASLSAGLADRTITAIAPSKTFNIAGLQASALIIPNEQRRKEITAVLQRQGFHSLNTFASAAMEAAYAHGGPWLDELLVYLEKNARFACDFLRTELPQLITYEPEGTYLLWVDCRSLGMGQEELMNVLQQKARIVVEPGKKFGPGSEGFIRINLGCPRSLLAEALRRLKAVL</sequence>
<keyword evidence="3" id="KW-0663">Pyridoxal phosphate</keyword>
<comment type="similarity">
    <text evidence="5">Belongs to the class-II pyridoxal-phosphate-dependent aminotransferase family. MalY/PatB cystathionine beta-lyase subfamily.</text>
</comment>
<dbReference type="PANTHER" id="PTHR43525">
    <property type="entry name" value="PROTEIN MALY"/>
    <property type="match status" value="1"/>
</dbReference>
<feature type="domain" description="Aminotransferase class I/classII large" evidence="6">
    <location>
        <begin position="28"/>
        <end position="378"/>
    </location>
</feature>
<evidence type="ECO:0000256" key="5">
    <source>
        <dbReference type="ARBA" id="ARBA00037974"/>
    </source>
</evidence>
<accession>A0AA41X6P4</accession>
<comment type="cofactor">
    <cofactor evidence="1">
        <name>pyridoxal 5'-phosphate</name>
        <dbReference type="ChEBI" id="CHEBI:597326"/>
    </cofactor>
</comment>
<keyword evidence="4" id="KW-0456">Lyase</keyword>
<name>A0AA41X6P4_9BACI</name>
<dbReference type="Pfam" id="PF00155">
    <property type="entry name" value="Aminotran_1_2"/>
    <property type="match status" value="1"/>
</dbReference>
<dbReference type="InterPro" id="IPR015422">
    <property type="entry name" value="PyrdxlP-dep_Trfase_small"/>
</dbReference>
<reference evidence="7" key="1">
    <citation type="submission" date="2022-07" db="EMBL/GenBank/DDBJ databases">
        <authorList>
            <person name="Li W.-J."/>
            <person name="Deng Q.-Q."/>
        </authorList>
    </citation>
    <scope>NUCLEOTIDE SEQUENCE</scope>
    <source>
        <strain evidence="7">SYSU M60031</strain>
    </source>
</reference>
<dbReference type="Proteomes" id="UP001156102">
    <property type="component" value="Unassembled WGS sequence"/>
</dbReference>
<dbReference type="NCBIfam" id="TIGR04350">
    <property type="entry name" value="C_S_lyase_PatB"/>
    <property type="match status" value="1"/>
</dbReference>
<evidence type="ECO:0000256" key="1">
    <source>
        <dbReference type="ARBA" id="ARBA00001933"/>
    </source>
</evidence>
<organism evidence="7 8">
    <name type="scientific">Ectobacillus ponti</name>
    <dbReference type="NCBI Taxonomy" id="2961894"/>
    <lineage>
        <taxon>Bacteria</taxon>
        <taxon>Bacillati</taxon>
        <taxon>Bacillota</taxon>
        <taxon>Bacilli</taxon>
        <taxon>Bacillales</taxon>
        <taxon>Bacillaceae</taxon>
        <taxon>Ectobacillus</taxon>
    </lineage>
</organism>
<evidence type="ECO:0000259" key="6">
    <source>
        <dbReference type="Pfam" id="PF00155"/>
    </source>
</evidence>
<dbReference type="SUPFAM" id="SSF53383">
    <property type="entry name" value="PLP-dependent transferases"/>
    <property type="match status" value="1"/>
</dbReference>
<dbReference type="EC" id="4.4.1.13" evidence="2"/>
<keyword evidence="7" id="KW-0808">Transferase</keyword>
<dbReference type="AlphaFoldDB" id="A0AA41X6P4"/>
<keyword evidence="7" id="KW-0032">Aminotransferase</keyword>
<evidence type="ECO:0000256" key="4">
    <source>
        <dbReference type="ARBA" id="ARBA00023239"/>
    </source>
</evidence>
<gene>
    <name evidence="7" type="ORF">NK662_14870</name>
</gene>
<dbReference type="InterPro" id="IPR015421">
    <property type="entry name" value="PyrdxlP-dep_Trfase_major"/>
</dbReference>
<dbReference type="GO" id="GO:0030170">
    <property type="term" value="F:pyridoxal phosphate binding"/>
    <property type="evidence" value="ECO:0007669"/>
    <property type="project" value="InterPro"/>
</dbReference>
<dbReference type="Gene3D" id="3.90.1150.10">
    <property type="entry name" value="Aspartate Aminotransferase, domain 1"/>
    <property type="match status" value="1"/>
</dbReference>
<evidence type="ECO:0000313" key="7">
    <source>
        <dbReference type="EMBL" id="MCP8969812.1"/>
    </source>
</evidence>
<evidence type="ECO:0000256" key="3">
    <source>
        <dbReference type="ARBA" id="ARBA00022898"/>
    </source>
</evidence>
<dbReference type="Gene3D" id="3.40.640.10">
    <property type="entry name" value="Type I PLP-dependent aspartate aminotransferase-like (Major domain)"/>
    <property type="match status" value="1"/>
</dbReference>
<dbReference type="EMBL" id="JANCLT010000007">
    <property type="protein sequence ID" value="MCP8969812.1"/>
    <property type="molecule type" value="Genomic_DNA"/>
</dbReference>
<protein>
    <recommendedName>
        <fullName evidence="2">cysteine-S-conjugate beta-lyase</fullName>
        <ecNumber evidence="2">4.4.1.13</ecNumber>
    </recommendedName>
</protein>
<dbReference type="CDD" id="cd00609">
    <property type="entry name" value="AAT_like"/>
    <property type="match status" value="1"/>
</dbReference>
<dbReference type="InterPro" id="IPR051798">
    <property type="entry name" value="Class-II_PLP-Dep_Aminotrans"/>
</dbReference>
<proteinExistence type="inferred from homology"/>
<comment type="caution">
    <text evidence="7">The sequence shown here is derived from an EMBL/GenBank/DDBJ whole genome shotgun (WGS) entry which is preliminary data.</text>
</comment>
<keyword evidence="8" id="KW-1185">Reference proteome</keyword>
<dbReference type="InterPro" id="IPR027619">
    <property type="entry name" value="C-S_lyase_PatB-like"/>
</dbReference>
<evidence type="ECO:0000256" key="2">
    <source>
        <dbReference type="ARBA" id="ARBA00012224"/>
    </source>
</evidence>
<evidence type="ECO:0000313" key="8">
    <source>
        <dbReference type="Proteomes" id="UP001156102"/>
    </source>
</evidence>
<dbReference type="InterPro" id="IPR004839">
    <property type="entry name" value="Aminotransferase_I/II_large"/>
</dbReference>
<dbReference type="RefSeq" id="WP_254759727.1">
    <property type="nucleotide sequence ID" value="NZ_JANCLT010000007.1"/>
</dbReference>